<dbReference type="InterPro" id="IPR002575">
    <property type="entry name" value="Aminoglycoside_PTrfase"/>
</dbReference>
<dbReference type="EMBL" id="JACJID010000001">
    <property type="protein sequence ID" value="MBA8924620.1"/>
    <property type="molecule type" value="Genomic_DNA"/>
</dbReference>
<feature type="domain" description="Aminoglycoside phosphotransferase" evidence="1">
    <location>
        <begin position="11"/>
        <end position="214"/>
    </location>
</feature>
<sequence>MSRDEPQRLYGGEESAAYRLGDLVLRIGPPWRGDEQVEWCHAIALRAAREVPEVLAPVMTRAGTTVLRVDGRPITLWPYAAGEWADEQDPAQCEQAARLLARVHRSLAGFRPGPRPTPSFGDEGVLPDPALDRWLERYRRGRAVQPLHGDYHSGNLLARNGRIIALIDWDEAVLGVPEFELAAAALEFGDDLVRDLAPARAFLAAYRAEGGPAEIAEDEALTQLIRHKLRREAAYFELAARRGAVHTAEQVDYHRARVQAFHDLSL</sequence>
<keyword evidence="2" id="KW-0418">Kinase</keyword>
<dbReference type="PANTHER" id="PTHR21310">
    <property type="entry name" value="AMINOGLYCOSIDE PHOSPHOTRANSFERASE-RELATED-RELATED"/>
    <property type="match status" value="1"/>
</dbReference>
<dbReference type="GO" id="GO:0016301">
    <property type="term" value="F:kinase activity"/>
    <property type="evidence" value="ECO:0007669"/>
    <property type="project" value="UniProtKB-KW"/>
</dbReference>
<comment type="caution">
    <text evidence="2">The sequence shown here is derived from an EMBL/GenBank/DDBJ whole genome shotgun (WGS) entry which is preliminary data.</text>
</comment>
<dbReference type="InterPro" id="IPR051678">
    <property type="entry name" value="AGP_Transferase"/>
</dbReference>
<keyword evidence="2" id="KW-0808">Transferase</keyword>
<dbReference type="InterPro" id="IPR011009">
    <property type="entry name" value="Kinase-like_dom_sf"/>
</dbReference>
<dbReference type="Pfam" id="PF01636">
    <property type="entry name" value="APH"/>
    <property type="match status" value="1"/>
</dbReference>
<accession>A0ABR6BCL7</accession>
<name>A0ABR6BCL7_9PSEU</name>
<proteinExistence type="predicted"/>
<dbReference type="Proteomes" id="UP000517916">
    <property type="component" value="Unassembled WGS sequence"/>
</dbReference>
<organism evidence="2 3">
    <name type="scientific">Kutzneria viridogrisea</name>
    <dbReference type="NCBI Taxonomy" id="47990"/>
    <lineage>
        <taxon>Bacteria</taxon>
        <taxon>Bacillati</taxon>
        <taxon>Actinomycetota</taxon>
        <taxon>Actinomycetes</taxon>
        <taxon>Pseudonocardiales</taxon>
        <taxon>Pseudonocardiaceae</taxon>
        <taxon>Kutzneria</taxon>
    </lineage>
</organism>
<dbReference type="SUPFAM" id="SSF56112">
    <property type="entry name" value="Protein kinase-like (PK-like)"/>
    <property type="match status" value="1"/>
</dbReference>
<evidence type="ECO:0000313" key="2">
    <source>
        <dbReference type="EMBL" id="MBA8924620.1"/>
    </source>
</evidence>
<dbReference type="RefSeq" id="WP_025357851.1">
    <property type="nucleotide sequence ID" value="NZ_BAAABQ010000001.1"/>
</dbReference>
<keyword evidence="3" id="KW-1185">Reference proteome</keyword>
<reference evidence="2 3" key="1">
    <citation type="submission" date="2020-08" db="EMBL/GenBank/DDBJ databases">
        <title>Genomic Encyclopedia of Archaeal and Bacterial Type Strains, Phase II (KMG-II): from individual species to whole genera.</title>
        <authorList>
            <person name="Goeker M."/>
        </authorList>
    </citation>
    <scope>NUCLEOTIDE SEQUENCE [LARGE SCALE GENOMIC DNA]</scope>
    <source>
        <strain evidence="2 3">DSM 43850</strain>
    </source>
</reference>
<dbReference type="Gene3D" id="3.90.1200.10">
    <property type="match status" value="1"/>
</dbReference>
<protein>
    <submittedName>
        <fullName evidence="2">Ser/Thr protein kinase RdoA (MazF antagonist)</fullName>
    </submittedName>
</protein>
<evidence type="ECO:0000313" key="3">
    <source>
        <dbReference type="Proteomes" id="UP000517916"/>
    </source>
</evidence>
<evidence type="ECO:0000259" key="1">
    <source>
        <dbReference type="Pfam" id="PF01636"/>
    </source>
</evidence>
<gene>
    <name evidence="2" type="ORF">BC739_001817</name>
</gene>